<evidence type="ECO:0000313" key="2">
    <source>
        <dbReference type="EMBL" id="QKM65875.1"/>
    </source>
</evidence>
<dbReference type="InterPro" id="IPR005509">
    <property type="entry name" value="AfsA_hotdog_dom"/>
</dbReference>
<gene>
    <name evidence="2" type="ORF">STSU_000580</name>
</gene>
<accession>A0A7G3U928</accession>
<proteinExistence type="predicted"/>
<name>A0A7G3U928_STRT9</name>
<protein>
    <recommendedName>
        <fullName evidence="1">A-factor biosynthesis hotdog domain-containing protein</fullName>
    </recommendedName>
</protein>
<dbReference type="Proteomes" id="UP000005940">
    <property type="component" value="Chromosome"/>
</dbReference>
<evidence type="ECO:0000259" key="1">
    <source>
        <dbReference type="Pfam" id="PF03756"/>
    </source>
</evidence>
<feature type="domain" description="A-factor biosynthesis hotdog" evidence="1">
    <location>
        <begin position="253"/>
        <end position="329"/>
    </location>
</feature>
<evidence type="ECO:0000313" key="3">
    <source>
        <dbReference type="Proteomes" id="UP000005940"/>
    </source>
</evidence>
<dbReference type="EMBL" id="CP029159">
    <property type="protein sequence ID" value="QKM65875.1"/>
    <property type="molecule type" value="Genomic_DNA"/>
</dbReference>
<feature type="domain" description="A-factor biosynthesis hotdog" evidence="1">
    <location>
        <begin position="81"/>
        <end position="211"/>
    </location>
</feature>
<dbReference type="GO" id="GO:0016740">
    <property type="term" value="F:transferase activity"/>
    <property type="evidence" value="ECO:0007669"/>
    <property type="project" value="InterPro"/>
</dbReference>
<dbReference type="AlphaFoldDB" id="A0A7G3U928"/>
<dbReference type="NCBIfam" id="NF041195">
    <property type="entry name" value="ScbA_BarX_GamBu"/>
    <property type="match status" value="1"/>
</dbReference>
<sequence length="359" mass="38917">MVRATPLPACRAAAEKRRARVTIRTHHTAAPAAGCQTVTRTACPVVPRPRTAPGPAGAARARTAPCVAPVPRLTTTVPREYVHRASHAEVFLTGSRRLADHQFALTAEWPHRHPFFTTPDGRHHHPLQAAETIRQTGLLLAHTQYGIPLDHHFLLTQLHLAVHPRQMATAPGPTELAVTATTTDTTHRGKRLTHFAMDIVIHRNGHPCATGGGHFATIPRAVYRRLRGTTAPPPRTRTSPGRTLSPAATLKNSAADVVLAETGRPRDYLLDPDPAHPTLFEHTSDHYPGMVLLEAAFQAAVHTRPGRPVPTGLRAHFHHYAEYTAPVRIGADTGGGDGITHITAHQEGRTPFTATLTHT</sequence>
<dbReference type="Pfam" id="PF03756">
    <property type="entry name" value="AfsA"/>
    <property type="match status" value="2"/>
</dbReference>
<organism evidence="2 3">
    <name type="scientific">Streptomyces tsukubensis (strain DSM 42081 / NBRC 108919 / NRRL 18488 / 9993)</name>
    <dbReference type="NCBI Taxonomy" id="1114943"/>
    <lineage>
        <taxon>Bacteria</taxon>
        <taxon>Bacillati</taxon>
        <taxon>Actinomycetota</taxon>
        <taxon>Actinomycetes</taxon>
        <taxon>Kitasatosporales</taxon>
        <taxon>Streptomycetaceae</taxon>
        <taxon>Streptomyces</taxon>
    </lineage>
</organism>
<dbReference type="InterPro" id="IPR047757">
    <property type="entry name" value="AfsA-like"/>
</dbReference>
<keyword evidence="3" id="KW-1185">Reference proteome</keyword>
<reference evidence="2 3" key="1">
    <citation type="journal article" date="2012" name="J. Bacteriol.">
        <title>Draft genome of Streptomyces tsukubaensis NRRL 18488, the producer of the clinically important immunosuppressant tacrolimus (FK506).</title>
        <authorList>
            <person name="Barreiro C."/>
            <person name="Prieto C."/>
            <person name="Sola-Landa A."/>
            <person name="Solera E."/>
            <person name="Martinez-Castro M."/>
            <person name="Perez-Redondo R."/>
            <person name="Garcia-Estrada C."/>
            <person name="Aparicio J.F."/>
            <person name="Fernandez-Martinez L.T."/>
            <person name="Santos-Aberturas J."/>
            <person name="Salehi-Najafabadi Z."/>
            <person name="Rodriguez-Garcia A."/>
            <person name="Tauch A."/>
            <person name="Martin J.F."/>
        </authorList>
    </citation>
    <scope>NUCLEOTIDE SEQUENCE [LARGE SCALE GENOMIC DNA]</scope>
    <source>
        <strain evidence="3">DSM 42081 / NBRC 108919 / NRRL 18488 / 9993</strain>
    </source>
</reference>